<dbReference type="GO" id="GO:0006002">
    <property type="term" value="P:fructose 6-phosphate metabolic process"/>
    <property type="evidence" value="ECO:0007669"/>
    <property type="project" value="TreeGrafter"/>
</dbReference>
<dbReference type="InterPro" id="IPR001347">
    <property type="entry name" value="SIS_dom"/>
</dbReference>
<comment type="caution">
    <text evidence="2">The sequence shown here is derived from an EMBL/GenBank/DDBJ whole genome shotgun (WGS) entry which is preliminary data.</text>
</comment>
<dbReference type="GO" id="GO:0097367">
    <property type="term" value="F:carbohydrate derivative binding"/>
    <property type="evidence" value="ECO:0007669"/>
    <property type="project" value="InterPro"/>
</dbReference>
<dbReference type="InterPro" id="IPR035490">
    <property type="entry name" value="GlmS/FrlB_SIS"/>
</dbReference>
<dbReference type="RefSeq" id="WP_062419129.1">
    <property type="nucleotide sequence ID" value="NZ_DF967974.1"/>
</dbReference>
<dbReference type="Pfam" id="PF01380">
    <property type="entry name" value="SIS"/>
    <property type="match status" value="1"/>
</dbReference>
<dbReference type="NCBIfam" id="NF008481">
    <property type="entry name" value="PRK11382.1"/>
    <property type="match status" value="1"/>
</dbReference>
<evidence type="ECO:0000313" key="2">
    <source>
        <dbReference type="EMBL" id="KPL77435.1"/>
    </source>
</evidence>
<dbReference type="OrthoDB" id="9771734at2"/>
<dbReference type="InterPro" id="IPR046348">
    <property type="entry name" value="SIS_dom_sf"/>
</dbReference>
<dbReference type="Proteomes" id="UP000050501">
    <property type="component" value="Unassembled WGS sequence"/>
</dbReference>
<protein>
    <submittedName>
        <fullName evidence="2">Fructoselysine-6-P-deglycase</fullName>
    </submittedName>
</protein>
<dbReference type="GO" id="GO:0006047">
    <property type="term" value="P:UDP-N-acetylglucosamine metabolic process"/>
    <property type="evidence" value="ECO:0007669"/>
    <property type="project" value="TreeGrafter"/>
</dbReference>
<dbReference type="CDD" id="cd05009">
    <property type="entry name" value="SIS_GlmS_GlmD_2"/>
    <property type="match status" value="1"/>
</dbReference>
<dbReference type="GO" id="GO:0006487">
    <property type="term" value="P:protein N-linked glycosylation"/>
    <property type="evidence" value="ECO:0007669"/>
    <property type="project" value="TreeGrafter"/>
</dbReference>
<organism evidence="2 3">
    <name type="scientific">Levilinea saccharolytica</name>
    <dbReference type="NCBI Taxonomy" id="229921"/>
    <lineage>
        <taxon>Bacteria</taxon>
        <taxon>Bacillati</taxon>
        <taxon>Chloroflexota</taxon>
        <taxon>Anaerolineae</taxon>
        <taxon>Anaerolineales</taxon>
        <taxon>Anaerolineaceae</taxon>
        <taxon>Levilinea</taxon>
    </lineage>
</organism>
<dbReference type="GO" id="GO:0004360">
    <property type="term" value="F:glutamine-fructose-6-phosphate transaminase (isomerizing) activity"/>
    <property type="evidence" value="ECO:0007669"/>
    <property type="project" value="TreeGrafter"/>
</dbReference>
<accession>A0A0P6XB08</accession>
<sequence length="340" mass="38138">MLIIDKNKVDFLVTAHMVEEVQQILDRDFPKVAAIVDEVLSGGLDKVYFVACGSPLSAAETAKALFDQYSTIPCEAYSGWDFCHATPKKLDSRCLVIGISHYGKTEEVIRALEIAAQRQAVVACVTNKADNPLAALGKYVIDYHAESIWEAHTLISYAFALNIISRCEPHPEVDAILAQIPRLPDILGRLIASYEETGRALGERASKWPFIYTVAGGILKPLAYKEGIVTLMEFTWTHGSVLNSAEFRHGPLEVVEEGVPFIFLLGTDPSREITERTLNFVKRYTSDVITFDYAELGEGLHPMLAPMILFVPMEWFSYYLSIYKDHNPDDRRYYGGLVEY</sequence>
<dbReference type="EMBL" id="LGCM01000060">
    <property type="protein sequence ID" value="KPL77435.1"/>
    <property type="molecule type" value="Genomic_DNA"/>
</dbReference>
<dbReference type="Gene3D" id="3.40.50.10490">
    <property type="entry name" value="Glucose-6-phosphate isomerase like protein, domain 1"/>
    <property type="match status" value="2"/>
</dbReference>
<dbReference type="AlphaFoldDB" id="A0A0P6XB08"/>
<proteinExistence type="predicted"/>
<gene>
    <name evidence="2" type="primary">frlB</name>
    <name evidence="2" type="ORF">ADN01_16195</name>
</gene>
<evidence type="ECO:0000313" key="3">
    <source>
        <dbReference type="Proteomes" id="UP000050501"/>
    </source>
</evidence>
<evidence type="ECO:0000259" key="1">
    <source>
        <dbReference type="PROSITE" id="PS51464"/>
    </source>
</evidence>
<dbReference type="PATRIC" id="fig|229921.5.peg.2674"/>
<dbReference type="PANTHER" id="PTHR10937:SF14">
    <property type="entry name" value="FRUCTOSELYSINE 6-PHOSPHATE DEGLYCASE"/>
    <property type="match status" value="1"/>
</dbReference>
<dbReference type="PROSITE" id="PS51464">
    <property type="entry name" value="SIS"/>
    <property type="match status" value="1"/>
</dbReference>
<name>A0A0P6XB08_9CHLR</name>
<dbReference type="PANTHER" id="PTHR10937">
    <property type="entry name" value="GLUCOSAMINE--FRUCTOSE-6-PHOSPHATE AMINOTRANSFERASE, ISOMERIZING"/>
    <property type="match status" value="1"/>
</dbReference>
<feature type="domain" description="SIS" evidence="1">
    <location>
        <begin position="35"/>
        <end position="169"/>
    </location>
</feature>
<keyword evidence="3" id="KW-1185">Reference proteome</keyword>
<dbReference type="STRING" id="229921.ADN01_16195"/>
<reference evidence="2 3" key="1">
    <citation type="submission" date="2015-07" db="EMBL/GenBank/DDBJ databases">
        <title>Genome sequence of Levilinea saccharolytica DSM 16555.</title>
        <authorList>
            <person name="Hemp J."/>
            <person name="Ward L.M."/>
            <person name="Pace L.A."/>
            <person name="Fischer W.W."/>
        </authorList>
    </citation>
    <scope>NUCLEOTIDE SEQUENCE [LARGE SCALE GENOMIC DNA]</scope>
    <source>
        <strain evidence="2 3">KIBI-1</strain>
    </source>
</reference>
<dbReference type="SUPFAM" id="SSF53697">
    <property type="entry name" value="SIS domain"/>
    <property type="match status" value="1"/>
</dbReference>